<dbReference type="GO" id="GO:0022857">
    <property type="term" value="F:transmembrane transporter activity"/>
    <property type="evidence" value="ECO:0007669"/>
    <property type="project" value="InterPro"/>
</dbReference>
<feature type="transmembrane region" description="Helical" evidence="4">
    <location>
        <begin position="32"/>
        <end position="52"/>
    </location>
</feature>
<evidence type="ECO:0000256" key="3">
    <source>
        <dbReference type="ARBA" id="ARBA00023136"/>
    </source>
</evidence>
<dbReference type="InterPro" id="IPR011701">
    <property type="entry name" value="MFS"/>
</dbReference>
<evidence type="ECO:0000256" key="1">
    <source>
        <dbReference type="ARBA" id="ARBA00022692"/>
    </source>
</evidence>
<feature type="transmembrane region" description="Helical" evidence="4">
    <location>
        <begin position="64"/>
        <end position="82"/>
    </location>
</feature>
<feature type="transmembrane region" description="Helical" evidence="4">
    <location>
        <begin position="356"/>
        <end position="373"/>
    </location>
</feature>
<dbReference type="InterPro" id="IPR036259">
    <property type="entry name" value="MFS_trans_sf"/>
</dbReference>
<protein>
    <submittedName>
        <fullName evidence="6">MFS transporter</fullName>
    </submittedName>
</protein>
<reference evidence="6" key="1">
    <citation type="submission" date="2018-06" db="EMBL/GenBank/DDBJ databases">
        <authorList>
            <person name="O'Rourke A."/>
        </authorList>
    </citation>
    <scope>NUCLEOTIDE SEQUENCE</scope>
    <source>
        <strain evidence="6">132550021-3</strain>
    </source>
</reference>
<feature type="transmembrane region" description="Helical" evidence="4">
    <location>
        <begin position="263"/>
        <end position="282"/>
    </location>
</feature>
<feature type="transmembrane region" description="Helical" evidence="4">
    <location>
        <begin position="329"/>
        <end position="349"/>
    </location>
</feature>
<proteinExistence type="predicted"/>
<evidence type="ECO:0000313" key="7">
    <source>
        <dbReference type="Proteomes" id="UP001199322"/>
    </source>
</evidence>
<evidence type="ECO:0000313" key="6">
    <source>
        <dbReference type="EMBL" id="MBX3888428.1"/>
    </source>
</evidence>
<dbReference type="Proteomes" id="UP001199322">
    <property type="component" value="Unassembled WGS sequence"/>
</dbReference>
<dbReference type="PANTHER" id="PTHR42910">
    <property type="entry name" value="TRANSPORTER SCO4007-RELATED"/>
    <property type="match status" value="1"/>
</dbReference>
<dbReference type="SUPFAM" id="SSF103473">
    <property type="entry name" value="MFS general substrate transporter"/>
    <property type="match status" value="1"/>
</dbReference>
<evidence type="ECO:0000259" key="5">
    <source>
        <dbReference type="PROSITE" id="PS50850"/>
    </source>
</evidence>
<feature type="transmembrane region" description="Helical" evidence="4">
    <location>
        <begin position="289"/>
        <end position="309"/>
    </location>
</feature>
<keyword evidence="1 4" id="KW-0812">Transmembrane</keyword>
<organism evidence="6 7">
    <name type="scientific">Ralstonia pickettii</name>
    <name type="common">Burkholderia pickettii</name>
    <dbReference type="NCBI Taxonomy" id="329"/>
    <lineage>
        <taxon>Bacteria</taxon>
        <taxon>Pseudomonadati</taxon>
        <taxon>Pseudomonadota</taxon>
        <taxon>Betaproteobacteria</taxon>
        <taxon>Burkholderiales</taxon>
        <taxon>Burkholderiaceae</taxon>
        <taxon>Ralstonia</taxon>
    </lineage>
</organism>
<feature type="transmembrane region" description="Helical" evidence="4">
    <location>
        <begin position="125"/>
        <end position="145"/>
    </location>
</feature>
<feature type="transmembrane region" description="Helical" evidence="4">
    <location>
        <begin position="88"/>
        <end position="113"/>
    </location>
</feature>
<keyword evidence="2 4" id="KW-1133">Transmembrane helix</keyword>
<feature type="transmembrane region" description="Helical" evidence="4">
    <location>
        <begin position="207"/>
        <end position="226"/>
    </location>
</feature>
<feature type="transmembrane region" description="Helical" evidence="4">
    <location>
        <begin position="151"/>
        <end position="172"/>
    </location>
</feature>
<dbReference type="AlphaFoldDB" id="A0A9Q2C649"/>
<dbReference type="InterPro" id="IPR020846">
    <property type="entry name" value="MFS_dom"/>
</dbReference>
<dbReference type="PROSITE" id="PS50850">
    <property type="entry name" value="MFS"/>
    <property type="match status" value="1"/>
</dbReference>
<evidence type="ECO:0000256" key="2">
    <source>
        <dbReference type="ARBA" id="ARBA00022989"/>
    </source>
</evidence>
<dbReference type="Gene3D" id="1.20.1250.20">
    <property type="entry name" value="MFS general substrate transporter like domains"/>
    <property type="match status" value="1"/>
</dbReference>
<feature type="domain" description="Major facilitator superfamily (MFS) profile" evidence="5">
    <location>
        <begin position="1"/>
        <end position="376"/>
    </location>
</feature>
<comment type="caution">
    <text evidence="6">The sequence shown here is derived from an EMBL/GenBank/DDBJ whole genome shotgun (WGS) entry which is preliminary data.</text>
</comment>
<dbReference type="EMBL" id="QGBI01000001">
    <property type="protein sequence ID" value="MBX3888428.1"/>
    <property type="molecule type" value="Genomic_DNA"/>
</dbReference>
<dbReference type="Pfam" id="PF07690">
    <property type="entry name" value="MFS_1"/>
    <property type="match status" value="1"/>
</dbReference>
<accession>A0A9Q2C649</accession>
<dbReference type="CDD" id="cd17324">
    <property type="entry name" value="MFS_NepI_like"/>
    <property type="match status" value="1"/>
</dbReference>
<gene>
    <name evidence="6" type="ORF">DEE74_00925</name>
</gene>
<dbReference type="PANTHER" id="PTHR42910:SF1">
    <property type="entry name" value="MAJOR FACILITATOR SUPERFAMILY (MFS) PROFILE DOMAIN-CONTAINING PROTEIN"/>
    <property type="match status" value="1"/>
</dbReference>
<name>A0A9Q2C649_RALPI</name>
<keyword evidence="3 4" id="KW-0472">Membrane</keyword>
<evidence type="ECO:0000256" key="4">
    <source>
        <dbReference type="SAM" id="Phobius"/>
    </source>
</evidence>
<dbReference type="RefSeq" id="WP_116574799.1">
    <property type="nucleotide sequence ID" value="NZ_JACBXL010000002.1"/>
</dbReference>
<sequence>MLALCAAASVSNGYFAQPLLGALARDFALSDAWVGGISGATLAGCALALALVVPLGDRWPRKQVLLVQLVLLTPALLAVGLAQAHWSLLLGMLSIGLLGTAMTQGLIACAAVLAPSPERGHVVGAVRGGVVIGPLLAHALTGWIAEVAGWRAVYATSVGFSVAMLCMLWRALPTPPTVLSPPKYIALLRSMWQLLMAEPVLQGRGLIGLLMFAAFNVFWGAMALALSAPPYELSPAGIGAFGLVGVIGALAAARAGHQADRHWAQAATGVALDLLLVAWLSLGLGARHLAGLIVGVVLLDLGGQAVHVLNQSLGSRLRPEAHSRLVGAYMLFYAAGSGLGAVLSTQVYASAGWSRVCLLGAALRLAVLMFWAATAA</sequence>
<feature type="transmembrane region" description="Helical" evidence="4">
    <location>
        <begin position="238"/>
        <end position="257"/>
    </location>
</feature>